<keyword evidence="8" id="KW-0732">Signal</keyword>
<dbReference type="GO" id="GO:1990281">
    <property type="term" value="C:efflux pump complex"/>
    <property type="evidence" value="ECO:0007669"/>
    <property type="project" value="TreeGrafter"/>
</dbReference>
<dbReference type="Gene3D" id="1.20.1600.10">
    <property type="entry name" value="Outer membrane efflux proteins (OEP)"/>
    <property type="match status" value="1"/>
</dbReference>
<dbReference type="InterPro" id="IPR051906">
    <property type="entry name" value="TolC-like"/>
</dbReference>
<reference evidence="9 10" key="1">
    <citation type="submission" date="2016-03" db="EMBL/GenBank/DDBJ databases">
        <title>Speciation and ecological success in dimly lit waters: horizontal gene transfer in a green sulfur bacteria bloom unveiled by metagenomic assembly.</title>
        <authorList>
            <person name="Llorens-Mares T."/>
            <person name="Liu Z."/>
            <person name="Allen L.Z."/>
            <person name="Rusch D.B."/>
            <person name="Craig M.T."/>
            <person name="Dupont C.L."/>
            <person name="Bryant D.A."/>
            <person name="Casamayor E.O."/>
        </authorList>
    </citation>
    <scope>NUCLEOTIDE SEQUENCE [LARGE SCALE GENOMIC DNA]</scope>
    <source>
        <strain evidence="9">CIII</strain>
    </source>
</reference>
<dbReference type="GO" id="GO:0015288">
    <property type="term" value="F:porin activity"/>
    <property type="evidence" value="ECO:0007669"/>
    <property type="project" value="TreeGrafter"/>
</dbReference>
<dbReference type="SUPFAM" id="SSF56954">
    <property type="entry name" value="Outer membrane efflux proteins (OEP)"/>
    <property type="match status" value="1"/>
</dbReference>
<evidence type="ECO:0000256" key="4">
    <source>
        <dbReference type="ARBA" id="ARBA00022452"/>
    </source>
</evidence>
<evidence type="ECO:0000256" key="6">
    <source>
        <dbReference type="ARBA" id="ARBA00023136"/>
    </source>
</evidence>
<organism evidence="9 10">
    <name type="scientific">Pelodictyon luteolum</name>
    <dbReference type="NCBI Taxonomy" id="1100"/>
    <lineage>
        <taxon>Bacteria</taxon>
        <taxon>Pseudomonadati</taxon>
        <taxon>Chlorobiota</taxon>
        <taxon>Chlorobiia</taxon>
        <taxon>Chlorobiales</taxon>
        <taxon>Chlorobiaceae</taxon>
        <taxon>Chlorobium/Pelodictyon group</taxon>
        <taxon>Pelodictyon</taxon>
    </lineage>
</organism>
<evidence type="ECO:0000256" key="7">
    <source>
        <dbReference type="ARBA" id="ARBA00023237"/>
    </source>
</evidence>
<comment type="subcellular location">
    <subcellularLocation>
        <location evidence="1">Cell outer membrane</location>
    </subcellularLocation>
</comment>
<dbReference type="Pfam" id="PF02321">
    <property type="entry name" value="OEP"/>
    <property type="match status" value="2"/>
</dbReference>
<dbReference type="PANTHER" id="PTHR30026">
    <property type="entry name" value="OUTER MEMBRANE PROTEIN TOLC"/>
    <property type="match status" value="1"/>
</dbReference>
<evidence type="ECO:0000256" key="1">
    <source>
        <dbReference type="ARBA" id="ARBA00004442"/>
    </source>
</evidence>
<sequence>MVPFVLCIFFALAPVASSAAGSGDFATIDSTAIERLTLEDALIRALGHNTDIQVARGEEEIARNSVHIGNAGLLPKLSAVSSVSWHDPGKGGLSTSSVESTTTAAELQASYTLFDGFGSIRTFTRLKNSGRLGTLKARERIESVVMDVARAYYGAANSVEELHASMQAVEISDERLRRAKLRRDYGQANTQEVLSAEVDANNDQVTLLNARLGRETAMRRLNVLLGHRVGHRVGHHYAIADSVVFSALPPLDSLRVSALVTNAGYLASGGEVLDQRLLMLIARSEQYPEVSLQAGWGLSRYAAGRDIGLNGTTPGTSGGVVVNWPIFNGRQTAIKTENARIAWLNSRLRHDRALQQLLLELRDGWDAWSISRDVLRFEERNIESARLNFQRTRELYVLGQSTGTTFREAQLNLIKAEKSRAGARYDRKLRELELLRLSGRLLTPFGTAGR</sequence>
<dbReference type="Proteomes" id="UP000076481">
    <property type="component" value="Unassembled WGS sequence"/>
</dbReference>
<evidence type="ECO:0000256" key="3">
    <source>
        <dbReference type="ARBA" id="ARBA00022448"/>
    </source>
</evidence>
<evidence type="ECO:0000256" key="2">
    <source>
        <dbReference type="ARBA" id="ARBA00007613"/>
    </source>
</evidence>
<protein>
    <submittedName>
        <fullName evidence="9">Transporter</fullName>
    </submittedName>
</protein>
<dbReference type="RefSeq" id="WP_303682107.1">
    <property type="nucleotide sequence ID" value="NZ_LVWG01000033.1"/>
</dbReference>
<keyword evidence="4" id="KW-1134">Transmembrane beta strand</keyword>
<dbReference type="GO" id="GO:0015562">
    <property type="term" value="F:efflux transmembrane transporter activity"/>
    <property type="evidence" value="ECO:0007669"/>
    <property type="project" value="InterPro"/>
</dbReference>
<dbReference type="PANTHER" id="PTHR30026:SF20">
    <property type="entry name" value="OUTER MEMBRANE PROTEIN TOLC"/>
    <property type="match status" value="1"/>
</dbReference>
<comment type="caution">
    <text evidence="9">The sequence shown here is derived from an EMBL/GenBank/DDBJ whole genome shotgun (WGS) entry which is preliminary data.</text>
</comment>
<keyword evidence="5" id="KW-0812">Transmembrane</keyword>
<comment type="similarity">
    <text evidence="2">Belongs to the outer membrane factor (OMF) (TC 1.B.17) family.</text>
</comment>
<feature type="signal peptide" evidence="8">
    <location>
        <begin position="1"/>
        <end position="19"/>
    </location>
</feature>
<evidence type="ECO:0000256" key="5">
    <source>
        <dbReference type="ARBA" id="ARBA00022692"/>
    </source>
</evidence>
<evidence type="ECO:0000313" key="10">
    <source>
        <dbReference type="Proteomes" id="UP000076481"/>
    </source>
</evidence>
<dbReference type="GO" id="GO:0009279">
    <property type="term" value="C:cell outer membrane"/>
    <property type="evidence" value="ECO:0007669"/>
    <property type="project" value="UniProtKB-SubCell"/>
</dbReference>
<proteinExistence type="inferred from homology"/>
<dbReference type="InterPro" id="IPR003423">
    <property type="entry name" value="OMP_efflux"/>
</dbReference>
<keyword evidence="6" id="KW-0472">Membrane</keyword>
<keyword evidence="7" id="KW-0998">Cell outer membrane</keyword>
<keyword evidence="3" id="KW-0813">Transport</keyword>
<dbReference type="AlphaFoldDB" id="A0A165LDP9"/>
<evidence type="ECO:0000313" key="9">
    <source>
        <dbReference type="EMBL" id="KZK73897.1"/>
    </source>
</evidence>
<feature type="chain" id="PRO_5007861681" evidence="8">
    <location>
        <begin position="20"/>
        <end position="450"/>
    </location>
</feature>
<name>A0A165LDP9_PELLU</name>
<gene>
    <name evidence="9" type="ORF">A3K90_03675</name>
</gene>
<evidence type="ECO:0000256" key="8">
    <source>
        <dbReference type="SAM" id="SignalP"/>
    </source>
</evidence>
<dbReference type="EMBL" id="LVWG01000033">
    <property type="protein sequence ID" value="KZK73897.1"/>
    <property type="molecule type" value="Genomic_DNA"/>
</dbReference>
<accession>A0A165LDP9</accession>